<proteinExistence type="inferred from homology"/>
<dbReference type="InterPro" id="IPR011527">
    <property type="entry name" value="ABC1_TM_dom"/>
</dbReference>
<dbReference type="AlphaFoldDB" id="A0A9W6MZK6"/>
<name>A0A9W6MZK6_9HYPH</name>
<dbReference type="SMART" id="SM00382">
    <property type="entry name" value="AAA"/>
    <property type="match status" value="1"/>
</dbReference>
<keyword evidence="3 8" id="KW-0812">Transmembrane</keyword>
<feature type="transmembrane region" description="Helical" evidence="8">
    <location>
        <begin position="248"/>
        <end position="272"/>
    </location>
</feature>
<feature type="domain" description="ABC transmembrane type-1" evidence="10">
    <location>
        <begin position="23"/>
        <end position="309"/>
    </location>
</feature>
<keyword evidence="6 8" id="KW-1133">Transmembrane helix</keyword>
<keyword evidence="7 8" id="KW-0472">Membrane</keyword>
<dbReference type="EMBL" id="BSFJ01000008">
    <property type="protein sequence ID" value="GLK72115.1"/>
    <property type="molecule type" value="Genomic_DNA"/>
</dbReference>
<dbReference type="CDD" id="cd03228">
    <property type="entry name" value="ABCC_MRP_Like"/>
    <property type="match status" value="1"/>
</dbReference>
<evidence type="ECO:0000259" key="10">
    <source>
        <dbReference type="PROSITE" id="PS50929"/>
    </source>
</evidence>
<keyword evidence="5" id="KW-0067">ATP-binding</keyword>
<reference evidence="11" key="2">
    <citation type="submission" date="2023-01" db="EMBL/GenBank/DDBJ databases">
        <authorList>
            <person name="Sun Q."/>
            <person name="Evtushenko L."/>
        </authorList>
    </citation>
    <scope>NUCLEOTIDE SEQUENCE</scope>
    <source>
        <strain evidence="11">VKM B-2484</strain>
    </source>
</reference>
<dbReference type="InterPro" id="IPR017871">
    <property type="entry name" value="ABC_transporter-like_CS"/>
</dbReference>
<dbReference type="GO" id="GO:0005886">
    <property type="term" value="C:plasma membrane"/>
    <property type="evidence" value="ECO:0007669"/>
    <property type="project" value="UniProtKB-SubCell"/>
</dbReference>
<dbReference type="InterPro" id="IPR003439">
    <property type="entry name" value="ABC_transporter-like_ATP-bd"/>
</dbReference>
<feature type="transmembrane region" description="Helical" evidence="8">
    <location>
        <begin position="59"/>
        <end position="75"/>
    </location>
</feature>
<keyword evidence="12" id="KW-1185">Reference proteome</keyword>
<feature type="transmembrane region" description="Helical" evidence="8">
    <location>
        <begin position="140"/>
        <end position="161"/>
    </location>
</feature>
<feature type="transmembrane region" description="Helical" evidence="8">
    <location>
        <begin position="278"/>
        <end position="298"/>
    </location>
</feature>
<comment type="subcellular location">
    <subcellularLocation>
        <location evidence="1">Cell membrane</location>
        <topology evidence="1">Multi-pass membrane protein</topology>
    </subcellularLocation>
</comment>
<dbReference type="GO" id="GO:0015421">
    <property type="term" value="F:ABC-type oligopeptide transporter activity"/>
    <property type="evidence" value="ECO:0007669"/>
    <property type="project" value="TreeGrafter"/>
</dbReference>
<keyword evidence="4" id="KW-0547">Nucleotide-binding</keyword>
<feature type="transmembrane region" description="Helical" evidence="8">
    <location>
        <begin position="21"/>
        <end position="53"/>
    </location>
</feature>
<dbReference type="GO" id="GO:0045454">
    <property type="term" value="P:cell redox homeostasis"/>
    <property type="evidence" value="ECO:0007669"/>
    <property type="project" value="InterPro"/>
</dbReference>
<accession>A0A9W6MZK6</accession>
<dbReference type="InterPro" id="IPR003593">
    <property type="entry name" value="AAA+_ATPase"/>
</dbReference>
<dbReference type="RefSeq" id="WP_213369616.1">
    <property type="nucleotide sequence ID" value="NZ_BSFJ01000008.1"/>
</dbReference>
<evidence type="ECO:0000313" key="12">
    <source>
        <dbReference type="Proteomes" id="UP001143370"/>
    </source>
</evidence>
<dbReference type="InterPro" id="IPR014223">
    <property type="entry name" value="ABC_CydC/D"/>
</dbReference>
<dbReference type="InterPro" id="IPR027417">
    <property type="entry name" value="P-loop_NTPase"/>
</dbReference>
<evidence type="ECO:0000256" key="2">
    <source>
        <dbReference type="ARBA" id="ARBA00005417"/>
    </source>
</evidence>
<evidence type="ECO:0000256" key="8">
    <source>
        <dbReference type="SAM" id="Phobius"/>
    </source>
</evidence>
<organism evidence="11 12">
    <name type="scientific">Ancylobacter dichloromethanicus</name>
    <dbReference type="NCBI Taxonomy" id="518825"/>
    <lineage>
        <taxon>Bacteria</taxon>
        <taxon>Pseudomonadati</taxon>
        <taxon>Pseudomonadota</taxon>
        <taxon>Alphaproteobacteria</taxon>
        <taxon>Hyphomicrobiales</taxon>
        <taxon>Xanthobacteraceae</taxon>
        <taxon>Ancylobacter</taxon>
    </lineage>
</organism>
<dbReference type="PANTHER" id="PTHR43394">
    <property type="entry name" value="ATP-DEPENDENT PERMEASE MDL1, MITOCHONDRIAL"/>
    <property type="match status" value="1"/>
</dbReference>
<evidence type="ECO:0000256" key="3">
    <source>
        <dbReference type="ARBA" id="ARBA00022692"/>
    </source>
</evidence>
<reference evidence="11" key="1">
    <citation type="journal article" date="2014" name="Int. J. Syst. Evol. Microbiol.">
        <title>Complete genome sequence of Corynebacterium casei LMG S-19264T (=DSM 44701T), isolated from a smear-ripened cheese.</title>
        <authorList>
            <consortium name="US DOE Joint Genome Institute (JGI-PGF)"/>
            <person name="Walter F."/>
            <person name="Albersmeier A."/>
            <person name="Kalinowski J."/>
            <person name="Ruckert C."/>
        </authorList>
    </citation>
    <scope>NUCLEOTIDE SEQUENCE</scope>
    <source>
        <strain evidence="11">VKM B-2484</strain>
    </source>
</reference>
<dbReference type="PROSITE" id="PS50893">
    <property type="entry name" value="ABC_TRANSPORTER_2"/>
    <property type="match status" value="1"/>
</dbReference>
<evidence type="ECO:0000256" key="6">
    <source>
        <dbReference type="ARBA" id="ARBA00022989"/>
    </source>
</evidence>
<dbReference type="GO" id="GO:0005524">
    <property type="term" value="F:ATP binding"/>
    <property type="evidence" value="ECO:0007669"/>
    <property type="project" value="UniProtKB-KW"/>
</dbReference>
<dbReference type="PANTHER" id="PTHR43394:SF1">
    <property type="entry name" value="ATP-BINDING CASSETTE SUB-FAMILY B MEMBER 10, MITOCHONDRIAL"/>
    <property type="match status" value="1"/>
</dbReference>
<dbReference type="SUPFAM" id="SSF90123">
    <property type="entry name" value="ABC transporter transmembrane region"/>
    <property type="match status" value="1"/>
</dbReference>
<feature type="transmembrane region" description="Helical" evidence="8">
    <location>
        <begin position="167"/>
        <end position="184"/>
    </location>
</feature>
<feature type="domain" description="ABC transporter" evidence="9">
    <location>
        <begin position="344"/>
        <end position="556"/>
    </location>
</feature>
<dbReference type="Pfam" id="PF00005">
    <property type="entry name" value="ABC_tran"/>
    <property type="match status" value="1"/>
</dbReference>
<evidence type="ECO:0000256" key="5">
    <source>
        <dbReference type="ARBA" id="ARBA00022840"/>
    </source>
</evidence>
<evidence type="ECO:0000256" key="7">
    <source>
        <dbReference type="ARBA" id="ARBA00023136"/>
    </source>
</evidence>
<comment type="caution">
    <text evidence="11">The sequence shown here is derived from an EMBL/GenBank/DDBJ whole genome shotgun (WGS) entry which is preliminary data.</text>
</comment>
<dbReference type="NCBIfam" id="TIGR02868">
    <property type="entry name" value="CydC"/>
    <property type="match status" value="1"/>
</dbReference>
<dbReference type="CDD" id="cd18585">
    <property type="entry name" value="ABC_6TM_CydC"/>
    <property type="match status" value="1"/>
</dbReference>
<evidence type="ECO:0000256" key="1">
    <source>
        <dbReference type="ARBA" id="ARBA00004651"/>
    </source>
</evidence>
<evidence type="ECO:0000313" key="11">
    <source>
        <dbReference type="EMBL" id="GLK72115.1"/>
    </source>
</evidence>
<dbReference type="PROSITE" id="PS50929">
    <property type="entry name" value="ABC_TM1F"/>
    <property type="match status" value="1"/>
</dbReference>
<dbReference type="InterPro" id="IPR039421">
    <property type="entry name" value="Type_1_exporter"/>
</dbReference>
<dbReference type="PROSITE" id="PS00211">
    <property type="entry name" value="ABC_TRANSPORTER_1"/>
    <property type="match status" value="1"/>
</dbReference>
<dbReference type="InterPro" id="IPR036640">
    <property type="entry name" value="ABC1_TM_sf"/>
</dbReference>
<evidence type="ECO:0000256" key="4">
    <source>
        <dbReference type="ARBA" id="ARBA00022741"/>
    </source>
</evidence>
<gene>
    <name evidence="11" type="primary">cydC</name>
    <name evidence="11" type="ORF">GCM10017643_22310</name>
</gene>
<comment type="similarity">
    <text evidence="2">Belongs to the ABC transporter superfamily.</text>
</comment>
<protein>
    <submittedName>
        <fullName evidence="11">Thiol reductant ABC exporter subunit CydC</fullName>
    </submittedName>
</protein>
<dbReference type="Gene3D" id="1.20.1560.10">
    <property type="entry name" value="ABC transporter type 1, transmembrane domain"/>
    <property type="match status" value="1"/>
</dbReference>
<evidence type="ECO:0000259" key="9">
    <source>
        <dbReference type="PROSITE" id="PS50893"/>
    </source>
</evidence>
<dbReference type="GO" id="GO:0016887">
    <property type="term" value="F:ATP hydrolysis activity"/>
    <property type="evidence" value="ECO:0007669"/>
    <property type="project" value="InterPro"/>
</dbReference>
<dbReference type="Proteomes" id="UP001143370">
    <property type="component" value="Unassembled WGS sequence"/>
</dbReference>
<dbReference type="GO" id="GO:0034775">
    <property type="term" value="P:glutathione transmembrane transport"/>
    <property type="evidence" value="ECO:0007669"/>
    <property type="project" value="InterPro"/>
</dbReference>
<dbReference type="Gene3D" id="3.40.50.300">
    <property type="entry name" value="P-loop containing nucleotide triphosphate hydrolases"/>
    <property type="match status" value="1"/>
</dbReference>
<dbReference type="SUPFAM" id="SSF52540">
    <property type="entry name" value="P-loop containing nucleoside triphosphate hydrolases"/>
    <property type="match status" value="1"/>
</dbReference>
<sequence length="557" mass="58368">MSDAGPVISRLLSLARPYRGWMLLAGGIACLTILASVALMAVAGWFIAAMAIAGVTTGMMNYFLPAAAIRLFAILRTGGRYFERLVSHEATFRLLAELRLWLFRRLAPLAPAGLADRRGADLAAGLQADVETLQHAYLRLGAPIVVALACGVLVVALLTALHPPTGLVVGALLIAAGGVVPGLARRAAERPGSEAVAHRAALRVAVADFLQGGTDLRAAGAVGRRLAALDALGDRFADAQRRAALHGAFAEAAVGLCAWLAVWGAALLAAGAVTAGTLAPPLVPALALAALASFEAVAPLPGAMQRWGEVMAAARRLFALADRPPPIGPFPARSPAPCDDGLDFRAVRLRYAPDGAPALDGLDLTIAPGCHMAILGPSGAGKSSIARLLLRFWDYEGSVTLGGHDLREYTPEDLRRLVGLAAQEAHLFNATLRENLRVAAPEAEEEALRRCLALAGLDEVLGELPEGLDTWIGEGGARLSAGQARRLVIARTLLRAPLILVLDEPTENLDATTSRRLLAALAREREGRTTVLITHDPAAARLFAERIVHMEAGRIAG</sequence>